<dbReference type="Proteomes" id="UP000282971">
    <property type="component" value="Unassembled WGS sequence"/>
</dbReference>
<keyword evidence="2" id="KW-1133">Transmembrane helix</keyword>
<keyword evidence="2" id="KW-0812">Transmembrane</keyword>
<evidence type="ECO:0000256" key="2">
    <source>
        <dbReference type="SAM" id="Phobius"/>
    </source>
</evidence>
<evidence type="ECO:0000256" key="1">
    <source>
        <dbReference type="SAM" id="MobiDB-lite"/>
    </source>
</evidence>
<comment type="caution">
    <text evidence="3">The sequence shown here is derived from an EMBL/GenBank/DDBJ whole genome shotgun (WGS) entry which is preliminary data.</text>
</comment>
<dbReference type="EMBL" id="SACN01000001">
    <property type="protein sequence ID" value="RVT92850.1"/>
    <property type="molecule type" value="Genomic_DNA"/>
</dbReference>
<sequence length="86" mass="9066">MAEPPLSAEARIRAIIEQARRDEWADTYVVRDDHAPNRDQPASDRPLASLPVADPPRGGGVGGMRLLIIAIGIGVALFVGARAAGL</sequence>
<evidence type="ECO:0000313" key="4">
    <source>
        <dbReference type="Proteomes" id="UP000282971"/>
    </source>
</evidence>
<proteinExistence type="predicted"/>
<accession>A0A437M544</accession>
<keyword evidence="4" id="KW-1185">Reference proteome</keyword>
<dbReference type="AlphaFoldDB" id="A0A437M544"/>
<keyword evidence="2" id="KW-0472">Membrane</keyword>
<evidence type="ECO:0000313" key="3">
    <source>
        <dbReference type="EMBL" id="RVT92850.1"/>
    </source>
</evidence>
<feature type="transmembrane region" description="Helical" evidence="2">
    <location>
        <begin position="66"/>
        <end position="85"/>
    </location>
</feature>
<protein>
    <submittedName>
        <fullName evidence="3">Uncharacterized protein</fullName>
    </submittedName>
</protein>
<feature type="region of interest" description="Disordered" evidence="1">
    <location>
        <begin position="30"/>
        <end position="54"/>
    </location>
</feature>
<name>A0A437M544_9SPHN</name>
<reference evidence="3 4" key="1">
    <citation type="submission" date="2019-01" db="EMBL/GenBank/DDBJ databases">
        <authorList>
            <person name="Chen W.-M."/>
        </authorList>
    </citation>
    <scope>NUCLEOTIDE SEQUENCE [LARGE SCALE GENOMIC DNA]</scope>
    <source>
        <strain evidence="3 4">CCP-7</strain>
    </source>
</reference>
<organism evidence="3 4">
    <name type="scientific">Sphingomonas crocodyli</name>
    <dbReference type="NCBI Taxonomy" id="1979270"/>
    <lineage>
        <taxon>Bacteria</taxon>
        <taxon>Pseudomonadati</taxon>
        <taxon>Pseudomonadota</taxon>
        <taxon>Alphaproteobacteria</taxon>
        <taxon>Sphingomonadales</taxon>
        <taxon>Sphingomonadaceae</taxon>
        <taxon>Sphingomonas</taxon>
    </lineage>
</organism>
<gene>
    <name evidence="3" type="ORF">EOD43_02745</name>
</gene>
<dbReference type="RefSeq" id="WP_127740870.1">
    <property type="nucleotide sequence ID" value="NZ_SACN01000001.1"/>
</dbReference>